<dbReference type="Proteomes" id="UP001174936">
    <property type="component" value="Unassembled WGS sequence"/>
</dbReference>
<sequence length="281" mass="31372">MADYRLSVAHAKPALKRIFQYNIMDSLRFADLAQALGTSMCSFNCGQLGQCLFVLTVRRCCRKCLESREELAMVAVELKDSGDSPAATPSLKVTVGVVGRKEPDLFGARMAREIGVFRDMEYALSFTESHLSRRTIHHPLKNHLSMWIGPKSLVPPPLIPSCMTGDSTEARHFQQCLRFTAAVTLPYVDENVGKVDHGVSCRGCFRNWIQIGPSGFVADSTIRMAAGSLLRLQNKVYSIDGFLEHFRWCGEAQSLWADLQSRKLERAGQGDQETDSEESDY</sequence>
<evidence type="ECO:0000313" key="1">
    <source>
        <dbReference type="EMBL" id="KAK0642107.1"/>
    </source>
</evidence>
<gene>
    <name evidence="1" type="ORF">B0T16DRAFT_462117</name>
</gene>
<dbReference type="EMBL" id="JAULSV010000006">
    <property type="protein sequence ID" value="KAK0642107.1"/>
    <property type="molecule type" value="Genomic_DNA"/>
</dbReference>
<organism evidence="1 2">
    <name type="scientific">Cercophora newfieldiana</name>
    <dbReference type="NCBI Taxonomy" id="92897"/>
    <lineage>
        <taxon>Eukaryota</taxon>
        <taxon>Fungi</taxon>
        <taxon>Dikarya</taxon>
        <taxon>Ascomycota</taxon>
        <taxon>Pezizomycotina</taxon>
        <taxon>Sordariomycetes</taxon>
        <taxon>Sordariomycetidae</taxon>
        <taxon>Sordariales</taxon>
        <taxon>Lasiosphaeriaceae</taxon>
        <taxon>Cercophora</taxon>
    </lineage>
</organism>
<comment type="caution">
    <text evidence="1">The sequence shown here is derived from an EMBL/GenBank/DDBJ whole genome shotgun (WGS) entry which is preliminary data.</text>
</comment>
<dbReference type="AlphaFoldDB" id="A0AA39XXH7"/>
<proteinExistence type="predicted"/>
<evidence type="ECO:0000313" key="2">
    <source>
        <dbReference type="Proteomes" id="UP001174936"/>
    </source>
</evidence>
<accession>A0AA39XXH7</accession>
<keyword evidence="2" id="KW-1185">Reference proteome</keyword>
<reference evidence="1" key="1">
    <citation type="submission" date="2023-06" db="EMBL/GenBank/DDBJ databases">
        <title>Genome-scale phylogeny and comparative genomics of the fungal order Sordariales.</title>
        <authorList>
            <consortium name="Lawrence Berkeley National Laboratory"/>
            <person name="Hensen N."/>
            <person name="Bonometti L."/>
            <person name="Westerberg I."/>
            <person name="Brannstrom I.O."/>
            <person name="Guillou S."/>
            <person name="Cros-Aarteil S."/>
            <person name="Calhoun S."/>
            <person name="Haridas S."/>
            <person name="Kuo A."/>
            <person name="Mondo S."/>
            <person name="Pangilinan J."/>
            <person name="Riley R."/>
            <person name="Labutti K."/>
            <person name="Andreopoulos B."/>
            <person name="Lipzen A."/>
            <person name="Chen C."/>
            <person name="Yanf M."/>
            <person name="Daum C."/>
            <person name="Ng V."/>
            <person name="Clum A."/>
            <person name="Steindorff A."/>
            <person name="Ohm R."/>
            <person name="Martin F."/>
            <person name="Silar P."/>
            <person name="Natvig D."/>
            <person name="Lalanne C."/>
            <person name="Gautier V."/>
            <person name="Ament-Velasquez S.L."/>
            <person name="Kruys A."/>
            <person name="Hutchinson M.I."/>
            <person name="Powell A.J."/>
            <person name="Barry K."/>
            <person name="Miller A.N."/>
            <person name="Grigoriev I.V."/>
            <person name="Debuchy R."/>
            <person name="Gladieux P."/>
            <person name="Thoren M.H."/>
            <person name="Johannesson H."/>
        </authorList>
    </citation>
    <scope>NUCLEOTIDE SEQUENCE</scope>
    <source>
        <strain evidence="1">SMH2532-1</strain>
    </source>
</reference>
<protein>
    <submittedName>
        <fullName evidence="1">Uncharacterized protein</fullName>
    </submittedName>
</protein>
<name>A0AA39XXH7_9PEZI</name>